<dbReference type="Proteomes" id="UP000775213">
    <property type="component" value="Unassembled WGS sequence"/>
</dbReference>
<dbReference type="PANTHER" id="PTHR10788:SF94">
    <property type="entry name" value="ALPHA,ALPHA-TREHALOSE-PHOSPHATE SYNTHASE [UDP-FORMING] 5"/>
    <property type="match status" value="1"/>
</dbReference>
<dbReference type="EMBL" id="JAGFBR010000014">
    <property type="protein sequence ID" value="KAH0455700.1"/>
    <property type="molecule type" value="Genomic_DNA"/>
</dbReference>
<dbReference type="InterPro" id="IPR001830">
    <property type="entry name" value="Glyco_trans_20"/>
</dbReference>
<evidence type="ECO:0000313" key="2">
    <source>
        <dbReference type="Proteomes" id="UP000775213"/>
    </source>
</evidence>
<dbReference type="SUPFAM" id="SSF53756">
    <property type="entry name" value="UDP-Glycosyltransferase/glycogen phosphorylase"/>
    <property type="match status" value="1"/>
</dbReference>
<dbReference type="Gene3D" id="3.40.50.2000">
    <property type="entry name" value="Glycogen Phosphorylase B"/>
    <property type="match status" value="1"/>
</dbReference>
<dbReference type="GO" id="GO:0005829">
    <property type="term" value="C:cytosol"/>
    <property type="evidence" value="ECO:0007669"/>
    <property type="project" value="TreeGrafter"/>
</dbReference>
<evidence type="ECO:0000313" key="1">
    <source>
        <dbReference type="EMBL" id="KAH0455700.1"/>
    </source>
</evidence>
<comment type="caution">
    <text evidence="1">The sequence shown here is derived from an EMBL/GenBank/DDBJ whole genome shotgun (WGS) entry which is preliminary data.</text>
</comment>
<proteinExistence type="predicted"/>
<keyword evidence="2" id="KW-1185">Reference proteome</keyword>
<dbReference type="Pfam" id="PF00982">
    <property type="entry name" value="Glyco_transf_20"/>
    <property type="match status" value="1"/>
</dbReference>
<reference evidence="1 2" key="1">
    <citation type="journal article" date="2021" name="Hortic Res">
        <title>Chromosome-scale assembly of the Dendrobium chrysotoxum genome enhances the understanding of orchid evolution.</title>
        <authorList>
            <person name="Zhang Y."/>
            <person name="Zhang G.Q."/>
            <person name="Zhang D."/>
            <person name="Liu X.D."/>
            <person name="Xu X.Y."/>
            <person name="Sun W.H."/>
            <person name="Yu X."/>
            <person name="Zhu X."/>
            <person name="Wang Z.W."/>
            <person name="Zhao X."/>
            <person name="Zhong W.Y."/>
            <person name="Chen H."/>
            <person name="Yin W.L."/>
            <person name="Huang T."/>
            <person name="Niu S.C."/>
            <person name="Liu Z.J."/>
        </authorList>
    </citation>
    <scope>NUCLEOTIDE SEQUENCE [LARGE SCALE GENOMIC DNA]</scope>
    <source>
        <strain evidence="1">Lindl</strain>
    </source>
</reference>
<organism evidence="1 2">
    <name type="scientific">Dendrobium chrysotoxum</name>
    <name type="common">Orchid</name>
    <dbReference type="NCBI Taxonomy" id="161865"/>
    <lineage>
        <taxon>Eukaryota</taxon>
        <taxon>Viridiplantae</taxon>
        <taxon>Streptophyta</taxon>
        <taxon>Embryophyta</taxon>
        <taxon>Tracheophyta</taxon>
        <taxon>Spermatophyta</taxon>
        <taxon>Magnoliopsida</taxon>
        <taxon>Liliopsida</taxon>
        <taxon>Asparagales</taxon>
        <taxon>Orchidaceae</taxon>
        <taxon>Epidendroideae</taxon>
        <taxon>Malaxideae</taxon>
        <taxon>Dendrobiinae</taxon>
        <taxon>Dendrobium</taxon>
    </lineage>
</organism>
<accession>A0AAV7G0V7</accession>
<dbReference type="GO" id="GO:0004805">
    <property type="term" value="F:trehalose-phosphatase activity"/>
    <property type="evidence" value="ECO:0007669"/>
    <property type="project" value="TreeGrafter"/>
</dbReference>
<name>A0AAV7G0V7_DENCH</name>
<dbReference type="GO" id="GO:0005992">
    <property type="term" value="P:trehalose biosynthetic process"/>
    <property type="evidence" value="ECO:0007669"/>
    <property type="project" value="InterPro"/>
</dbReference>
<dbReference type="PANTHER" id="PTHR10788">
    <property type="entry name" value="TREHALOSE-6-PHOSPHATE SYNTHASE"/>
    <property type="match status" value="1"/>
</dbReference>
<dbReference type="AlphaFoldDB" id="A0AAV7G0V7"/>
<protein>
    <submittedName>
        <fullName evidence="1">Uncharacterized protein</fullName>
    </submittedName>
</protein>
<gene>
    <name evidence="1" type="ORF">IEQ34_015732</name>
</gene>
<sequence>MNLIPYEYVIYRQGNERLDKLLQLDALEPKRSMLVVSEFIGYSPSLSGAICVNPWNVDSVAEAMN</sequence>